<dbReference type="Proteomes" id="UP000637074">
    <property type="component" value="Unassembled WGS sequence"/>
</dbReference>
<name>A0ABQ3N1E0_9BACI</name>
<evidence type="ECO:0008006" key="4">
    <source>
        <dbReference type="Google" id="ProtNLM"/>
    </source>
</evidence>
<reference evidence="2 3" key="1">
    <citation type="journal article" date="2022" name="Int. J. Syst. Evol. Microbiol.">
        <title>Neobacillus kokaensis sp. nov., isolated from soil.</title>
        <authorList>
            <person name="Yuki K."/>
            <person name="Matsubara H."/>
            <person name="Yamaguchi S."/>
        </authorList>
    </citation>
    <scope>NUCLEOTIDE SEQUENCE [LARGE SCALE GENOMIC DNA]</scope>
    <source>
        <strain evidence="2 3">LOB 377</strain>
    </source>
</reference>
<dbReference type="PROSITE" id="PS51257">
    <property type="entry name" value="PROKAR_LIPOPROTEIN"/>
    <property type="match status" value="1"/>
</dbReference>
<keyword evidence="1" id="KW-0732">Signal</keyword>
<evidence type="ECO:0000256" key="1">
    <source>
        <dbReference type="SAM" id="SignalP"/>
    </source>
</evidence>
<comment type="caution">
    <text evidence="2">The sequence shown here is derived from an EMBL/GenBank/DDBJ whole genome shotgun (WGS) entry which is preliminary data.</text>
</comment>
<evidence type="ECO:0000313" key="3">
    <source>
        <dbReference type="Proteomes" id="UP000637074"/>
    </source>
</evidence>
<evidence type="ECO:0000313" key="2">
    <source>
        <dbReference type="EMBL" id="GHH98744.1"/>
    </source>
</evidence>
<dbReference type="RefSeq" id="WP_191272865.1">
    <property type="nucleotide sequence ID" value="NZ_BNDS01000008.1"/>
</dbReference>
<feature type="signal peptide" evidence="1">
    <location>
        <begin position="1"/>
        <end position="24"/>
    </location>
</feature>
<organism evidence="2 3">
    <name type="scientific">Neobacillus kokaensis</name>
    <dbReference type="NCBI Taxonomy" id="2759023"/>
    <lineage>
        <taxon>Bacteria</taxon>
        <taxon>Bacillati</taxon>
        <taxon>Bacillota</taxon>
        <taxon>Bacilli</taxon>
        <taxon>Bacillales</taxon>
        <taxon>Bacillaceae</taxon>
        <taxon>Neobacillus</taxon>
    </lineage>
</organism>
<accession>A0ABQ3N1E0</accession>
<dbReference type="EMBL" id="BNDS01000008">
    <property type="protein sequence ID" value="GHH98744.1"/>
    <property type="molecule type" value="Genomic_DNA"/>
</dbReference>
<sequence>MKKRTLLIFVLCILAIGTTGCSFGEPPEKAITDYLEQTYREKFEVEVYEKGSTFLKNMYGSDKIIVHPKGKPEYVFVAGEDRDHEGEYYDTYVLSKWGYELTEKLEEDIHRILPGDIYRFLLYVEDGKYDPSMKNMSFFDFLSNKTNQVLLNLKVAVKTSGSPNVKDYYKAAYNLQKLLDSLGTDMNGLSIGFVDRSEDITNYIRTANVNNVGWDNLDAKVYGVIKINKLYNITDPSQVEKYYKKFDE</sequence>
<proteinExistence type="predicted"/>
<gene>
    <name evidence="2" type="ORF">AM1BK_22870</name>
</gene>
<feature type="chain" id="PRO_5046814356" description="Lipoprotein" evidence="1">
    <location>
        <begin position="25"/>
        <end position="248"/>
    </location>
</feature>
<keyword evidence="3" id="KW-1185">Reference proteome</keyword>
<protein>
    <recommendedName>
        <fullName evidence="4">Lipoprotein</fullName>
    </recommendedName>
</protein>